<dbReference type="EMBL" id="CP049109">
    <property type="protein sequence ID" value="QIG78655.1"/>
    <property type="molecule type" value="Genomic_DNA"/>
</dbReference>
<name>A0A6G6Y150_9SPHN</name>
<accession>A0A6G6Y150</accession>
<keyword evidence="2" id="KW-1185">Reference proteome</keyword>
<organism evidence="1 2">
    <name type="scientific">Stakelama tenebrarum</name>
    <dbReference type="NCBI Taxonomy" id="2711215"/>
    <lineage>
        <taxon>Bacteria</taxon>
        <taxon>Pseudomonadati</taxon>
        <taxon>Pseudomonadota</taxon>
        <taxon>Alphaproteobacteria</taxon>
        <taxon>Sphingomonadales</taxon>
        <taxon>Sphingomonadaceae</taxon>
        <taxon>Stakelama</taxon>
    </lineage>
</organism>
<reference evidence="1 2" key="1">
    <citation type="submission" date="2020-02" db="EMBL/GenBank/DDBJ databases">
        <authorList>
            <person name="Zheng R.K."/>
            <person name="Sun C.M."/>
        </authorList>
    </citation>
    <scope>NUCLEOTIDE SEQUENCE [LARGE SCALE GENOMIC DNA]</scope>
    <source>
        <strain evidence="2">zrk23</strain>
    </source>
</reference>
<dbReference type="KEGG" id="spzr:G5C33_01870"/>
<proteinExistence type="predicted"/>
<evidence type="ECO:0000313" key="2">
    <source>
        <dbReference type="Proteomes" id="UP000501568"/>
    </source>
</evidence>
<dbReference type="AlphaFoldDB" id="A0A6G6Y150"/>
<evidence type="ECO:0000313" key="1">
    <source>
        <dbReference type="EMBL" id="QIG78655.1"/>
    </source>
</evidence>
<protein>
    <submittedName>
        <fullName evidence="1">Uncharacterized protein</fullName>
    </submittedName>
</protein>
<gene>
    <name evidence="1" type="ORF">G5C33_01870</name>
</gene>
<dbReference type="Proteomes" id="UP000501568">
    <property type="component" value="Chromosome"/>
</dbReference>
<sequence length="101" mass="11563">MIWNIVDRRTRRYRWKRVNAIIEAVEHDNSVPDSDQAPESEPTMTIDYDEREGLSVSDAIAWANSQRCPVTLFLYDLGSGTAGLGHSDEQAVRFPEDETRH</sequence>